<name>A0A0E3Z2Z5_9GAMM</name>
<keyword evidence="3" id="KW-1003">Cell membrane</keyword>
<evidence type="ECO:0000256" key="7">
    <source>
        <dbReference type="SAM" id="Phobius"/>
    </source>
</evidence>
<dbReference type="GO" id="GO:0015293">
    <property type="term" value="F:symporter activity"/>
    <property type="evidence" value="ECO:0007669"/>
    <property type="project" value="UniProtKB-KW"/>
</dbReference>
<dbReference type="Pfam" id="PF00375">
    <property type="entry name" value="SDF"/>
    <property type="match status" value="1"/>
</dbReference>
<dbReference type="KEGG" id="psuw:WQ53_10540"/>
<organism evidence="8 9">
    <name type="scientific">Pseudoxanthomonas suwonensis</name>
    <dbReference type="NCBI Taxonomy" id="314722"/>
    <lineage>
        <taxon>Bacteria</taxon>
        <taxon>Pseudomonadati</taxon>
        <taxon>Pseudomonadota</taxon>
        <taxon>Gammaproteobacteria</taxon>
        <taxon>Lysobacterales</taxon>
        <taxon>Lysobacteraceae</taxon>
        <taxon>Pseudoxanthomonas</taxon>
    </lineage>
</organism>
<keyword evidence="6 7" id="KW-0472">Membrane</keyword>
<evidence type="ECO:0000256" key="6">
    <source>
        <dbReference type="ARBA" id="ARBA00023136"/>
    </source>
</evidence>
<dbReference type="Gene3D" id="1.10.3860.10">
    <property type="entry name" value="Sodium:dicarboxylate symporter"/>
    <property type="match status" value="1"/>
</dbReference>
<dbReference type="PANTHER" id="PTHR42865:SF7">
    <property type="entry name" value="PROTON_GLUTAMATE-ASPARTATE SYMPORTER"/>
    <property type="match status" value="1"/>
</dbReference>
<dbReference type="InterPro" id="IPR001991">
    <property type="entry name" value="Na-dicarboxylate_symporter"/>
</dbReference>
<keyword evidence="5 7" id="KW-1133">Transmembrane helix</keyword>
<reference evidence="8" key="1">
    <citation type="journal article" date="2015" name="Genome Announc.">
        <title>Complete Genome Sequence of Pseudoxanthomonas suwonensis Strain J1, a Cellulose-Degrading Bacterium Isolated from Leaf- and Wood-Enriched Soil.</title>
        <authorList>
            <person name="Hou L."/>
            <person name="Jiang J."/>
            <person name="Xu Z."/>
            <person name="Zhou Y."/>
            <person name="Leung F.C."/>
        </authorList>
    </citation>
    <scope>NUCLEOTIDE SEQUENCE [LARGE SCALE GENOMIC DNA]</scope>
    <source>
        <strain evidence="8">J1</strain>
    </source>
</reference>
<evidence type="ECO:0000256" key="5">
    <source>
        <dbReference type="ARBA" id="ARBA00022989"/>
    </source>
</evidence>
<dbReference type="PANTHER" id="PTHR42865">
    <property type="entry name" value="PROTON/GLUTAMATE-ASPARTATE SYMPORTER"/>
    <property type="match status" value="1"/>
</dbReference>
<feature type="transmembrane region" description="Helical" evidence="7">
    <location>
        <begin position="332"/>
        <end position="352"/>
    </location>
</feature>
<feature type="transmembrane region" description="Helical" evidence="7">
    <location>
        <begin position="294"/>
        <end position="326"/>
    </location>
</feature>
<evidence type="ECO:0000256" key="4">
    <source>
        <dbReference type="ARBA" id="ARBA00022692"/>
    </source>
</evidence>
<feature type="transmembrane region" description="Helical" evidence="7">
    <location>
        <begin position="49"/>
        <end position="70"/>
    </location>
</feature>
<dbReference type="OrthoDB" id="9766690at2"/>
<dbReference type="Proteomes" id="UP000033067">
    <property type="component" value="Chromosome"/>
</dbReference>
<evidence type="ECO:0000256" key="2">
    <source>
        <dbReference type="ARBA" id="ARBA00022448"/>
    </source>
</evidence>
<protein>
    <submittedName>
        <fullName evidence="8">Sodium:dicarboxylate symporter</fullName>
    </submittedName>
</protein>
<evidence type="ECO:0000313" key="8">
    <source>
        <dbReference type="EMBL" id="AKC87118.1"/>
    </source>
</evidence>
<feature type="transmembrane region" description="Helical" evidence="7">
    <location>
        <begin position="145"/>
        <end position="167"/>
    </location>
</feature>
<gene>
    <name evidence="8" type="ORF">WQ53_10540</name>
</gene>
<evidence type="ECO:0000256" key="3">
    <source>
        <dbReference type="ARBA" id="ARBA00022475"/>
    </source>
</evidence>
<keyword evidence="2" id="KW-0813">Transport</keyword>
<dbReference type="RefSeq" id="WP_052632119.1">
    <property type="nucleotide sequence ID" value="NZ_CP011144.1"/>
</dbReference>
<dbReference type="SUPFAM" id="SSF118215">
    <property type="entry name" value="Proton glutamate symport protein"/>
    <property type="match status" value="1"/>
</dbReference>
<comment type="subcellular location">
    <subcellularLocation>
        <location evidence="1">Cell membrane</location>
        <topology evidence="1">Multi-pass membrane protein</topology>
    </subcellularLocation>
</comment>
<keyword evidence="4 7" id="KW-0812">Transmembrane</keyword>
<evidence type="ECO:0000313" key="9">
    <source>
        <dbReference type="Proteomes" id="UP000033067"/>
    </source>
</evidence>
<accession>A0A0E3Z2Z5</accession>
<evidence type="ECO:0000256" key="1">
    <source>
        <dbReference type="ARBA" id="ARBA00004651"/>
    </source>
</evidence>
<proteinExistence type="predicted"/>
<dbReference type="EMBL" id="CP011144">
    <property type="protein sequence ID" value="AKC87118.1"/>
    <property type="molecule type" value="Genomic_DNA"/>
</dbReference>
<keyword evidence="9" id="KW-1185">Reference proteome</keyword>
<feature type="transmembrane region" description="Helical" evidence="7">
    <location>
        <begin position="232"/>
        <end position="250"/>
    </location>
</feature>
<dbReference type="AlphaFoldDB" id="A0A0E3Z2Z5"/>
<dbReference type="GO" id="GO:0005886">
    <property type="term" value="C:plasma membrane"/>
    <property type="evidence" value="ECO:0007669"/>
    <property type="project" value="UniProtKB-SubCell"/>
</dbReference>
<dbReference type="InterPro" id="IPR036458">
    <property type="entry name" value="Na:dicarbo_symporter_sf"/>
</dbReference>
<sequence>MRWPGATARVLLALAAGAIVGLSLAHWHPDAALAAAGVAQPVGRLWLSALQMTVVPLVLALVILGVATASDAAASGRVARRAMTVFVAMLSFFAAYAALAAPALLSLVPRSEALAATLQGSAATVEAGAAPTLAQWISGVIPSNAIMAAAQGAMLPLVVFALFFGFALTRIESERRAQVIGLCHGIADTMIVIVRWVLLAAPLGVFALMLAVCAQAGLGVVGALAGYIVLQCAMYIGAIFICYGLVAMFAGRSPAAFASGILPAQVVAASTQSSLASLPAMLESARDRLGLPRAVAALVLPMAVTLFRITSPIQYIVAAAFVAWAYGIELSAMQLAAGSALAVVISLGSVGLPGQVSFMATVMPVTQSMGLPVEPLGLLLAVDTIPDVFATTGNVTGDLTATAIVARSSPEAADPSDAG</sequence>
<dbReference type="PATRIC" id="fig|314722.6.peg.2274"/>
<feature type="transmembrane region" description="Helical" evidence="7">
    <location>
        <begin position="82"/>
        <end position="105"/>
    </location>
</feature>
<dbReference type="PRINTS" id="PR00173">
    <property type="entry name" value="EDTRNSPORT"/>
</dbReference>